<sequence>MTATVETIRGTTPPEPGGRPRGRAVVLRRGPFSARFRWRSVVVPLAALVVVVLLSAVALGRGDYPIGLGDVLRTLVGAGEAGQRFVVLELRAPRVVVGVLVGLALGVAGALFQTFARNPLASPDILGITSGASVGAVTAIVVSGSSSVGAVLGGLGVPLAALAGALGAGLLLFLLAFRSGVDGYRLVLVGVAISSMGLAVVDWLLTRAAIYDAAAAYVWIVGSLNARTWDQAVPLALALAVLVPLALAAGRVLGVMQFGDDTARGLGVRLAAAQAAVVLVAVVLVAAAVAAAGPITFVALVVPQIAVRLTGGSRPPLLASGLLGAALVVLADLLTRTVLPQALPVGIITAVVGAPYLLWLLVRGRRTPA</sequence>
<dbReference type="PANTHER" id="PTHR30472:SF24">
    <property type="entry name" value="FERRIC ENTEROBACTIN TRANSPORT SYSTEM PERMEASE PROTEIN FEPG"/>
    <property type="match status" value="1"/>
</dbReference>
<evidence type="ECO:0000256" key="5">
    <source>
        <dbReference type="ARBA" id="ARBA00022692"/>
    </source>
</evidence>
<gene>
    <name evidence="10" type="ORF">SAMN05444351_2903</name>
</gene>
<dbReference type="EMBL" id="FQVX01000003">
    <property type="protein sequence ID" value="SHG67769.1"/>
    <property type="molecule type" value="Genomic_DNA"/>
</dbReference>
<dbReference type="Proteomes" id="UP000184471">
    <property type="component" value="Unassembled WGS sequence"/>
</dbReference>
<feature type="transmembrane region" description="Helical" evidence="9">
    <location>
        <begin position="273"/>
        <end position="303"/>
    </location>
</feature>
<protein>
    <submittedName>
        <fullName evidence="10">Iron complex transport system permease protein</fullName>
    </submittedName>
</protein>
<keyword evidence="6 9" id="KW-1133">Transmembrane helix</keyword>
<dbReference type="AlphaFoldDB" id="A0A1M5LT08"/>
<reference evidence="10 11" key="1">
    <citation type="submission" date="2016-11" db="EMBL/GenBank/DDBJ databases">
        <authorList>
            <person name="Jaros S."/>
            <person name="Januszkiewicz K."/>
            <person name="Wedrychowicz H."/>
        </authorList>
    </citation>
    <scope>NUCLEOTIDE SEQUENCE [LARGE SCALE GENOMIC DNA]</scope>
    <source>
        <strain evidence="10 11">DSM 45408</strain>
    </source>
</reference>
<comment type="similarity">
    <text evidence="2">Belongs to the binding-protein-dependent transport system permease family. FecCD subfamily.</text>
</comment>
<evidence type="ECO:0000313" key="11">
    <source>
        <dbReference type="Proteomes" id="UP000184471"/>
    </source>
</evidence>
<feature type="transmembrane region" description="Helical" evidence="9">
    <location>
        <begin position="341"/>
        <end position="362"/>
    </location>
</feature>
<comment type="subcellular location">
    <subcellularLocation>
        <location evidence="1">Cell membrane</location>
        <topology evidence="1">Multi-pass membrane protein</topology>
    </subcellularLocation>
</comment>
<feature type="transmembrane region" description="Helical" evidence="9">
    <location>
        <begin position="125"/>
        <end position="143"/>
    </location>
</feature>
<dbReference type="InterPro" id="IPR037294">
    <property type="entry name" value="ABC_BtuC-like"/>
</dbReference>
<dbReference type="InterPro" id="IPR000522">
    <property type="entry name" value="ABC_transptr_permease_BtuC"/>
</dbReference>
<dbReference type="CDD" id="cd06550">
    <property type="entry name" value="TM_ABC_iron-siderophores_like"/>
    <property type="match status" value="1"/>
</dbReference>
<evidence type="ECO:0000256" key="2">
    <source>
        <dbReference type="ARBA" id="ARBA00007935"/>
    </source>
</evidence>
<organism evidence="10 11">
    <name type="scientific">Geodermatophilus nigrescens</name>
    <dbReference type="NCBI Taxonomy" id="1070870"/>
    <lineage>
        <taxon>Bacteria</taxon>
        <taxon>Bacillati</taxon>
        <taxon>Actinomycetota</taxon>
        <taxon>Actinomycetes</taxon>
        <taxon>Geodermatophilales</taxon>
        <taxon>Geodermatophilaceae</taxon>
        <taxon>Geodermatophilus</taxon>
    </lineage>
</organism>
<proteinExistence type="inferred from homology"/>
<evidence type="ECO:0000256" key="4">
    <source>
        <dbReference type="ARBA" id="ARBA00022475"/>
    </source>
</evidence>
<dbReference type="GO" id="GO:0005886">
    <property type="term" value="C:plasma membrane"/>
    <property type="evidence" value="ECO:0007669"/>
    <property type="project" value="UniProtKB-SubCell"/>
</dbReference>
<keyword evidence="3" id="KW-0813">Transport</keyword>
<evidence type="ECO:0000256" key="6">
    <source>
        <dbReference type="ARBA" id="ARBA00022989"/>
    </source>
</evidence>
<name>A0A1M5LT08_9ACTN</name>
<dbReference type="RefSeq" id="WP_083628695.1">
    <property type="nucleotide sequence ID" value="NZ_FQVX01000003.1"/>
</dbReference>
<dbReference type="GO" id="GO:0022857">
    <property type="term" value="F:transmembrane transporter activity"/>
    <property type="evidence" value="ECO:0007669"/>
    <property type="project" value="InterPro"/>
</dbReference>
<feature type="transmembrane region" description="Helical" evidence="9">
    <location>
        <begin position="209"/>
        <end position="226"/>
    </location>
</feature>
<feature type="transmembrane region" description="Helical" evidence="9">
    <location>
        <begin position="233"/>
        <end position="253"/>
    </location>
</feature>
<dbReference type="PANTHER" id="PTHR30472">
    <property type="entry name" value="FERRIC ENTEROBACTIN TRANSPORT SYSTEM PERMEASE PROTEIN"/>
    <property type="match status" value="1"/>
</dbReference>
<keyword evidence="5 9" id="KW-0812">Transmembrane</keyword>
<dbReference type="SUPFAM" id="SSF81345">
    <property type="entry name" value="ABC transporter involved in vitamin B12 uptake, BtuC"/>
    <property type="match status" value="1"/>
</dbReference>
<feature type="region of interest" description="Disordered" evidence="8">
    <location>
        <begin position="1"/>
        <end position="20"/>
    </location>
</feature>
<feature type="transmembrane region" description="Helical" evidence="9">
    <location>
        <begin position="155"/>
        <end position="177"/>
    </location>
</feature>
<feature type="transmembrane region" description="Helical" evidence="9">
    <location>
        <begin position="184"/>
        <end position="203"/>
    </location>
</feature>
<evidence type="ECO:0000313" key="10">
    <source>
        <dbReference type="EMBL" id="SHG67769.1"/>
    </source>
</evidence>
<keyword evidence="4" id="KW-1003">Cell membrane</keyword>
<feature type="transmembrane region" description="Helical" evidence="9">
    <location>
        <begin position="315"/>
        <end position="335"/>
    </location>
</feature>
<dbReference type="STRING" id="1070870.SAMN05444351_2903"/>
<dbReference type="Gene3D" id="1.10.3470.10">
    <property type="entry name" value="ABC transporter involved in vitamin B12 uptake, BtuC"/>
    <property type="match status" value="1"/>
</dbReference>
<evidence type="ECO:0000256" key="9">
    <source>
        <dbReference type="SAM" id="Phobius"/>
    </source>
</evidence>
<feature type="transmembrane region" description="Helical" evidence="9">
    <location>
        <begin position="95"/>
        <end position="113"/>
    </location>
</feature>
<dbReference type="Pfam" id="PF01032">
    <property type="entry name" value="FecCD"/>
    <property type="match status" value="1"/>
</dbReference>
<feature type="transmembrane region" description="Helical" evidence="9">
    <location>
        <begin position="38"/>
        <end position="59"/>
    </location>
</feature>
<keyword evidence="11" id="KW-1185">Reference proteome</keyword>
<accession>A0A1M5LT08</accession>
<evidence type="ECO:0000256" key="1">
    <source>
        <dbReference type="ARBA" id="ARBA00004651"/>
    </source>
</evidence>
<keyword evidence="7 9" id="KW-0472">Membrane</keyword>
<evidence type="ECO:0000256" key="7">
    <source>
        <dbReference type="ARBA" id="ARBA00023136"/>
    </source>
</evidence>
<evidence type="ECO:0000256" key="3">
    <source>
        <dbReference type="ARBA" id="ARBA00022448"/>
    </source>
</evidence>
<dbReference type="GO" id="GO:0033214">
    <property type="term" value="P:siderophore-iron import into cell"/>
    <property type="evidence" value="ECO:0007669"/>
    <property type="project" value="TreeGrafter"/>
</dbReference>
<evidence type="ECO:0000256" key="8">
    <source>
        <dbReference type="SAM" id="MobiDB-lite"/>
    </source>
</evidence>